<accession>A0A9D1L3R0</accession>
<comment type="caution">
    <text evidence="1">The sequence shown here is derived from an EMBL/GenBank/DDBJ whole genome shotgun (WGS) entry which is preliminary data.</text>
</comment>
<reference evidence="1" key="2">
    <citation type="journal article" date="2021" name="PeerJ">
        <title>Extensive microbial diversity within the chicken gut microbiome revealed by metagenomics and culture.</title>
        <authorList>
            <person name="Gilroy R."/>
            <person name="Ravi A."/>
            <person name="Getino M."/>
            <person name="Pursley I."/>
            <person name="Horton D.L."/>
            <person name="Alikhan N.F."/>
            <person name="Baker D."/>
            <person name="Gharbi K."/>
            <person name="Hall N."/>
            <person name="Watson M."/>
            <person name="Adriaenssens E.M."/>
            <person name="Foster-Nyarko E."/>
            <person name="Jarju S."/>
            <person name="Secka A."/>
            <person name="Antonio M."/>
            <person name="Oren A."/>
            <person name="Chaudhuri R.R."/>
            <person name="La Ragione R."/>
            <person name="Hildebrand F."/>
            <person name="Pallen M.J."/>
        </authorList>
    </citation>
    <scope>NUCLEOTIDE SEQUENCE</scope>
    <source>
        <strain evidence="1">CHK197-8231</strain>
    </source>
</reference>
<dbReference type="EMBL" id="DVML01000010">
    <property type="protein sequence ID" value="HIU22267.1"/>
    <property type="molecule type" value="Genomic_DNA"/>
</dbReference>
<gene>
    <name evidence="1" type="ORF">IAD49_01660</name>
</gene>
<organism evidence="1 2">
    <name type="scientific">Candidatus Fimihabitans intestinipullorum</name>
    <dbReference type="NCBI Taxonomy" id="2840820"/>
    <lineage>
        <taxon>Bacteria</taxon>
        <taxon>Bacillati</taxon>
        <taxon>Mycoplasmatota</taxon>
        <taxon>Mycoplasmatota incertae sedis</taxon>
        <taxon>Candidatus Fimihabitans</taxon>
    </lineage>
</organism>
<dbReference type="Proteomes" id="UP000824087">
    <property type="component" value="Unassembled WGS sequence"/>
</dbReference>
<evidence type="ECO:0000313" key="2">
    <source>
        <dbReference type="Proteomes" id="UP000824087"/>
    </source>
</evidence>
<sequence length="51" mass="6269">MITEKQIRLEMEIGYDLLSSHLEIRNQIIDLIMRQYKEKVKEFRKICESQK</sequence>
<proteinExistence type="predicted"/>
<name>A0A9D1L3R0_9BACT</name>
<dbReference type="AlphaFoldDB" id="A0A9D1L3R0"/>
<protein>
    <submittedName>
        <fullName evidence="1">Uncharacterized protein</fullName>
    </submittedName>
</protein>
<evidence type="ECO:0000313" key="1">
    <source>
        <dbReference type="EMBL" id="HIU22267.1"/>
    </source>
</evidence>
<reference evidence="1" key="1">
    <citation type="submission" date="2020-10" db="EMBL/GenBank/DDBJ databases">
        <authorList>
            <person name="Gilroy R."/>
        </authorList>
    </citation>
    <scope>NUCLEOTIDE SEQUENCE</scope>
    <source>
        <strain evidence="1">CHK197-8231</strain>
    </source>
</reference>